<protein>
    <recommendedName>
        <fullName evidence="8">Mitochondrial import inner membrane translocase subunit TIM22-2-like</fullName>
    </recommendedName>
</protein>
<keyword evidence="2" id="KW-0812">Transmembrane</keyword>
<name>A0A978W4G2_ZIZJJ</name>
<dbReference type="GO" id="GO:0045036">
    <property type="term" value="P:protein targeting to chloroplast"/>
    <property type="evidence" value="ECO:0007669"/>
    <property type="project" value="TreeGrafter"/>
</dbReference>
<gene>
    <name evidence="6" type="ORF">FEM48_Zijuj01G0244200</name>
</gene>
<evidence type="ECO:0000256" key="5">
    <source>
        <dbReference type="SAM" id="MobiDB-lite"/>
    </source>
</evidence>
<feature type="compositionally biased region" description="Low complexity" evidence="5">
    <location>
        <begin position="1"/>
        <end position="11"/>
    </location>
</feature>
<evidence type="ECO:0000256" key="1">
    <source>
        <dbReference type="ARBA" id="ARBA00004141"/>
    </source>
</evidence>
<evidence type="ECO:0000256" key="3">
    <source>
        <dbReference type="ARBA" id="ARBA00022989"/>
    </source>
</evidence>
<comment type="caution">
    <text evidence="6">The sequence shown here is derived from an EMBL/GenBank/DDBJ whole genome shotgun (WGS) entry which is preliminary data.</text>
</comment>
<evidence type="ECO:0000256" key="2">
    <source>
        <dbReference type="ARBA" id="ARBA00022692"/>
    </source>
</evidence>
<dbReference type="GO" id="GO:0042721">
    <property type="term" value="C:TIM22 mitochondrial import inner membrane insertion complex"/>
    <property type="evidence" value="ECO:0007669"/>
    <property type="project" value="InterPro"/>
</dbReference>
<dbReference type="EMBL" id="JAEACU010000001">
    <property type="protein sequence ID" value="KAH7546846.1"/>
    <property type="molecule type" value="Genomic_DNA"/>
</dbReference>
<feature type="compositionally biased region" description="Low complexity" evidence="5">
    <location>
        <begin position="28"/>
        <end position="40"/>
    </location>
</feature>
<comment type="subcellular location">
    <subcellularLocation>
        <location evidence="1">Membrane</location>
        <topology evidence="1">Multi-pass membrane protein</topology>
    </subcellularLocation>
</comment>
<accession>A0A978W4G2</accession>
<dbReference type="InterPro" id="IPR039175">
    <property type="entry name" value="TIM22"/>
</dbReference>
<sequence>MATTSDSPLTDSDSDSESNPNPSPNPNPNSNTNSNPNPSNALVPTPPSGPAVCLLRFAGDSAAGGFMGSIFGYGFFLFSSTTRLHIYLSQGPKYGYVSGAGLVKKKGFKGSFAEAGSSAKTFAVLSGVHSLVVCILKRLRGKDDVINAGVAGCCTGLALSFPGAPQALLQSCVTFGAFSFIIEGLNKQQPALAQSLSTRNRSEQLNSHLRPSFALPLQLPLSAELKGAFSSFRESLKKQNKGAFPTAF</sequence>
<dbReference type="AlphaFoldDB" id="A0A978W4G2"/>
<dbReference type="Pfam" id="PF02466">
    <property type="entry name" value="Tim17"/>
    <property type="match status" value="1"/>
</dbReference>
<evidence type="ECO:0000256" key="4">
    <source>
        <dbReference type="ARBA" id="ARBA00023136"/>
    </source>
</evidence>
<keyword evidence="4" id="KW-0472">Membrane</keyword>
<feature type="region of interest" description="Disordered" evidence="5">
    <location>
        <begin position="1"/>
        <end position="44"/>
    </location>
</feature>
<evidence type="ECO:0008006" key="8">
    <source>
        <dbReference type="Google" id="ProtNLM"/>
    </source>
</evidence>
<reference evidence="6" key="1">
    <citation type="journal article" date="2021" name="Front. Plant Sci.">
        <title>Chromosome-Scale Genome Assembly for Chinese Sour Jujube and Insights Into Its Genome Evolution and Domestication Signature.</title>
        <authorList>
            <person name="Shen L.-Y."/>
            <person name="Luo H."/>
            <person name="Wang X.-L."/>
            <person name="Wang X.-M."/>
            <person name="Qiu X.-J."/>
            <person name="Liu H."/>
            <person name="Zhou S.-S."/>
            <person name="Jia K.-H."/>
            <person name="Nie S."/>
            <person name="Bao Y.-T."/>
            <person name="Zhang R.-G."/>
            <person name="Yun Q.-Z."/>
            <person name="Chai Y.-H."/>
            <person name="Lu J.-Y."/>
            <person name="Li Y."/>
            <person name="Zhao S.-W."/>
            <person name="Mao J.-F."/>
            <person name="Jia S.-G."/>
            <person name="Mao Y.-M."/>
        </authorList>
    </citation>
    <scope>NUCLEOTIDE SEQUENCE</scope>
    <source>
        <strain evidence="6">AT0</strain>
        <tissue evidence="6">Leaf</tissue>
    </source>
</reference>
<dbReference type="PANTHER" id="PTHR14110">
    <property type="entry name" value="MITOCHONDRIAL IMPORT INNER MEMBRANE TRANSLOCASE SUBUNIT TIM22"/>
    <property type="match status" value="1"/>
</dbReference>
<dbReference type="GO" id="GO:0009941">
    <property type="term" value="C:chloroplast envelope"/>
    <property type="evidence" value="ECO:0007669"/>
    <property type="project" value="TreeGrafter"/>
</dbReference>
<organism evidence="6 7">
    <name type="scientific">Ziziphus jujuba var. spinosa</name>
    <dbReference type="NCBI Taxonomy" id="714518"/>
    <lineage>
        <taxon>Eukaryota</taxon>
        <taxon>Viridiplantae</taxon>
        <taxon>Streptophyta</taxon>
        <taxon>Embryophyta</taxon>
        <taxon>Tracheophyta</taxon>
        <taxon>Spermatophyta</taxon>
        <taxon>Magnoliopsida</taxon>
        <taxon>eudicotyledons</taxon>
        <taxon>Gunneridae</taxon>
        <taxon>Pentapetalae</taxon>
        <taxon>rosids</taxon>
        <taxon>fabids</taxon>
        <taxon>Rosales</taxon>
        <taxon>Rhamnaceae</taxon>
        <taxon>Paliureae</taxon>
        <taxon>Ziziphus</taxon>
    </lineage>
</organism>
<proteinExistence type="predicted"/>
<evidence type="ECO:0000313" key="7">
    <source>
        <dbReference type="Proteomes" id="UP000813462"/>
    </source>
</evidence>
<dbReference type="Proteomes" id="UP000813462">
    <property type="component" value="Unassembled WGS sequence"/>
</dbReference>
<dbReference type="GO" id="GO:0045039">
    <property type="term" value="P:protein insertion into mitochondrial inner membrane"/>
    <property type="evidence" value="ECO:0007669"/>
    <property type="project" value="InterPro"/>
</dbReference>
<keyword evidence="3" id="KW-1133">Transmembrane helix</keyword>
<dbReference type="PANTHER" id="PTHR14110:SF1">
    <property type="entry name" value="CHLOROPLASTIC IMPORT INNER MEMBRANE TRANSLOCASE SUBUNIT TIM22-2-RELATED"/>
    <property type="match status" value="1"/>
</dbReference>
<evidence type="ECO:0000313" key="6">
    <source>
        <dbReference type="EMBL" id="KAH7546846.1"/>
    </source>
</evidence>
<dbReference type="GO" id="GO:0008320">
    <property type="term" value="F:protein transmembrane transporter activity"/>
    <property type="evidence" value="ECO:0007669"/>
    <property type="project" value="TreeGrafter"/>
</dbReference>